<dbReference type="AlphaFoldDB" id="A0A6G9H7R6"/>
<dbReference type="GO" id="GO:0030655">
    <property type="term" value="P:beta-lactam antibiotic catabolic process"/>
    <property type="evidence" value="ECO:0007669"/>
    <property type="project" value="InterPro"/>
</dbReference>
<gene>
    <name evidence="3" type="ORF">HA039_00245</name>
</gene>
<dbReference type="InterPro" id="IPR012338">
    <property type="entry name" value="Beta-lactam/transpept-like"/>
</dbReference>
<dbReference type="InterPro" id="IPR000871">
    <property type="entry name" value="Beta-lactam_class-A"/>
</dbReference>
<name>A0A6G9H7R6_9ACTN</name>
<evidence type="ECO:0000256" key="1">
    <source>
        <dbReference type="SAM" id="MobiDB-lite"/>
    </source>
</evidence>
<organism evidence="3 4">
    <name type="scientific">Streptomyces liangshanensis</name>
    <dbReference type="NCBI Taxonomy" id="2717324"/>
    <lineage>
        <taxon>Bacteria</taxon>
        <taxon>Bacillati</taxon>
        <taxon>Actinomycetota</taxon>
        <taxon>Actinomycetes</taxon>
        <taxon>Kitasatosporales</taxon>
        <taxon>Streptomycetaceae</taxon>
        <taxon>Streptomyces</taxon>
    </lineage>
</organism>
<dbReference type="EMBL" id="CP050177">
    <property type="protein sequence ID" value="QIQ06583.1"/>
    <property type="molecule type" value="Genomic_DNA"/>
</dbReference>
<proteinExistence type="predicted"/>
<dbReference type="PANTHER" id="PTHR35333">
    <property type="entry name" value="BETA-LACTAMASE"/>
    <property type="match status" value="1"/>
</dbReference>
<feature type="region of interest" description="Disordered" evidence="1">
    <location>
        <begin position="1"/>
        <end position="28"/>
    </location>
</feature>
<feature type="region of interest" description="Disordered" evidence="1">
    <location>
        <begin position="52"/>
        <end position="83"/>
    </location>
</feature>
<evidence type="ECO:0000313" key="4">
    <source>
        <dbReference type="Proteomes" id="UP000501179"/>
    </source>
</evidence>
<accession>A0A6G9H7R6</accession>
<dbReference type="Pfam" id="PF13354">
    <property type="entry name" value="Beta-lactamase2"/>
    <property type="match status" value="1"/>
</dbReference>
<dbReference type="GO" id="GO:0046677">
    <property type="term" value="P:response to antibiotic"/>
    <property type="evidence" value="ECO:0007669"/>
    <property type="project" value="InterPro"/>
</dbReference>
<dbReference type="Gene3D" id="3.40.710.10">
    <property type="entry name" value="DD-peptidase/beta-lactamase superfamily"/>
    <property type="match status" value="1"/>
</dbReference>
<evidence type="ECO:0000259" key="2">
    <source>
        <dbReference type="Pfam" id="PF13354"/>
    </source>
</evidence>
<sequence length="319" mass="33577">MPGGRHSRTRSRSRSRREQRRRRRARRRQVVWTVAGTALLAVAAAAYGAANGQGDAGGGDAKPEALSAGAATPSASPTPAPEDLAPALDGITANLAGRRLSVALMDTASGEWAAYGDGAFDTASIVKVDILATLLLQAQDAGRVLTTKEQAYAADMIQNSDNDATSALWTVIGSATGLDAANKRLGLIETQGGDGTVWGVTQTTAEDQVRLLRSVFGADSPLSEPSRAYIQGLMHHIAPGQDWGISVVADDPSATALKNGWLERTLTKKWDVNSIGQVEIDGRTYFMAVLTNGHTTQEAGISFVEEASRAAVREIAALR</sequence>
<dbReference type="KEGG" id="slia:HA039_00245"/>
<dbReference type="SUPFAM" id="SSF56601">
    <property type="entry name" value="beta-lactamase/transpeptidase-like"/>
    <property type="match status" value="1"/>
</dbReference>
<dbReference type="PANTHER" id="PTHR35333:SF3">
    <property type="entry name" value="BETA-LACTAMASE-TYPE TRANSPEPTIDASE FOLD CONTAINING PROTEIN"/>
    <property type="match status" value="1"/>
</dbReference>
<keyword evidence="3" id="KW-0378">Hydrolase</keyword>
<reference evidence="3 4" key="1">
    <citation type="submission" date="2020-03" db="EMBL/GenBank/DDBJ databases">
        <title>A novel species.</title>
        <authorList>
            <person name="Gao J."/>
        </authorList>
    </citation>
    <scope>NUCLEOTIDE SEQUENCE [LARGE SCALE GENOMIC DNA]</scope>
    <source>
        <strain evidence="3 4">QMT-12</strain>
    </source>
</reference>
<protein>
    <submittedName>
        <fullName evidence="3">Serine hydrolase</fullName>
    </submittedName>
</protein>
<dbReference type="InterPro" id="IPR045155">
    <property type="entry name" value="Beta-lactam_cat"/>
</dbReference>
<dbReference type="GO" id="GO:0008800">
    <property type="term" value="F:beta-lactamase activity"/>
    <property type="evidence" value="ECO:0007669"/>
    <property type="project" value="InterPro"/>
</dbReference>
<feature type="domain" description="Beta-lactamase class A catalytic" evidence="2">
    <location>
        <begin position="153"/>
        <end position="291"/>
    </location>
</feature>
<keyword evidence="4" id="KW-1185">Reference proteome</keyword>
<evidence type="ECO:0000313" key="3">
    <source>
        <dbReference type="EMBL" id="QIQ06583.1"/>
    </source>
</evidence>
<dbReference type="Proteomes" id="UP000501179">
    <property type="component" value="Chromosome"/>
</dbReference>